<dbReference type="KEGG" id="pus:CKA81_15985"/>
<dbReference type="AlphaFoldDB" id="A0A410GFV6"/>
<evidence type="ECO:0000313" key="1">
    <source>
        <dbReference type="EMBL" id="QAA95196.1"/>
    </source>
</evidence>
<evidence type="ECO:0000313" key="2">
    <source>
        <dbReference type="Proteomes" id="UP000283474"/>
    </source>
</evidence>
<dbReference type="OrthoDB" id="5410236at2"/>
<dbReference type="SUPFAM" id="SSF55931">
    <property type="entry name" value="Glutamine synthetase/guanido kinase"/>
    <property type="match status" value="1"/>
</dbReference>
<evidence type="ECO:0008006" key="3">
    <source>
        <dbReference type="Google" id="ProtNLM"/>
    </source>
</evidence>
<dbReference type="EMBL" id="CP022987">
    <property type="protein sequence ID" value="QAA95196.1"/>
    <property type="molecule type" value="Genomic_DNA"/>
</dbReference>
<dbReference type="Proteomes" id="UP000283474">
    <property type="component" value="Chromosome"/>
</dbReference>
<dbReference type="Pfam" id="PF04107">
    <property type="entry name" value="GCS2"/>
    <property type="match status" value="1"/>
</dbReference>
<protein>
    <recommendedName>
        <fullName evidence="3">Glutamate--cysteine ligase</fullName>
    </recommendedName>
</protein>
<dbReference type="GO" id="GO:0042398">
    <property type="term" value="P:modified amino acid biosynthetic process"/>
    <property type="evidence" value="ECO:0007669"/>
    <property type="project" value="InterPro"/>
</dbReference>
<keyword evidence="2" id="KW-1185">Reference proteome</keyword>
<organism evidence="1 2">
    <name type="scientific">Pollutimonas thiosulfatoxidans</name>
    <dbReference type="NCBI Taxonomy" id="2028345"/>
    <lineage>
        <taxon>Bacteria</taxon>
        <taxon>Pseudomonadati</taxon>
        <taxon>Pseudomonadota</taxon>
        <taxon>Betaproteobacteria</taxon>
        <taxon>Burkholderiales</taxon>
        <taxon>Alcaligenaceae</taxon>
        <taxon>Pollutimonas</taxon>
    </lineage>
</organism>
<sequence length="520" mass="55792">MNPTIPPIGSSSETPDATAYQSLLGLEIEMVPVHAGTGTSQPVSRYFDALRSIKLAKGVRATPFMLQGHCVALHTATGECGLDNGFNLLETALAPVNGGPGGLARLAQLAHEELADTMAALLADDACVLNASQHPACRRDADWYSKVCVPRPIYDELRGYRGWHHWEGIDAKAQNGANTSVPVHDAVAALNISLALAPAAIALFGNSPLESGRVTGLKETRMTLWPRVFGPARFAGDAWLSQYPGRPFHGLGDFFTWMFGEGTVSRALPISDAGDYKSAATAVLADDPCLSSFLKAPGWTARCLDTGKVTHLLPDTAHFEYSQIGQFLDARLRYALRTRPPLAELLAAWQQEHGLEQLFEQCGAQVYIEARAPGAGFADAVLLQEAGAEVAHSMLLAPIALQCGLLANLDEAGRLVASWGWQPLGRLRQPAMRLGLEDDRVAALCTEVLAVARDGLAKADRPWLAYADHVLQTRRSAADRMLASWHTAGGSLEDRLALIARRHAALHPDQYGGLGAAQQV</sequence>
<dbReference type="Gene3D" id="3.30.590.20">
    <property type="match status" value="1"/>
</dbReference>
<accession>A0A410GFV6</accession>
<dbReference type="InterPro" id="IPR006336">
    <property type="entry name" value="GCS2"/>
</dbReference>
<reference evidence="1 2" key="1">
    <citation type="submission" date="2017-08" db="EMBL/GenBank/DDBJ databases">
        <authorList>
            <person name="Park S.-J."/>
            <person name="Kim H."/>
        </authorList>
    </citation>
    <scope>NUCLEOTIDE SEQUENCE [LARGE SCALE GENOMIC DNA]</scope>
    <source>
        <strain evidence="2">ye3</strain>
    </source>
</reference>
<proteinExistence type="predicted"/>
<gene>
    <name evidence="1" type="ORF">CKA81_15985</name>
</gene>
<dbReference type="InterPro" id="IPR014746">
    <property type="entry name" value="Gln_synth/guanido_kin_cat_dom"/>
</dbReference>
<dbReference type="GO" id="GO:0004357">
    <property type="term" value="F:glutamate-cysteine ligase activity"/>
    <property type="evidence" value="ECO:0007669"/>
    <property type="project" value="InterPro"/>
</dbReference>
<name>A0A410GFV6_9BURK</name>